<keyword evidence="2" id="KW-0805">Transcription regulation</keyword>
<dbReference type="PANTHER" id="PTHR30537:SF74">
    <property type="entry name" value="HTH-TYPE TRANSCRIPTIONAL REGULATOR TRPI"/>
    <property type="match status" value="1"/>
</dbReference>
<dbReference type="Pfam" id="PF03466">
    <property type="entry name" value="LysR_substrate"/>
    <property type="match status" value="1"/>
</dbReference>
<dbReference type="InterPro" id="IPR058163">
    <property type="entry name" value="LysR-type_TF_proteobact-type"/>
</dbReference>
<dbReference type="PRINTS" id="PR00039">
    <property type="entry name" value="HTHLYSR"/>
</dbReference>
<dbReference type="PANTHER" id="PTHR30537">
    <property type="entry name" value="HTH-TYPE TRANSCRIPTIONAL REGULATOR"/>
    <property type="match status" value="1"/>
</dbReference>
<evidence type="ECO:0000256" key="3">
    <source>
        <dbReference type="ARBA" id="ARBA00023125"/>
    </source>
</evidence>
<keyword evidence="7" id="KW-1185">Reference proteome</keyword>
<dbReference type="InterPro" id="IPR036390">
    <property type="entry name" value="WH_DNA-bd_sf"/>
</dbReference>
<evidence type="ECO:0000313" key="7">
    <source>
        <dbReference type="Proteomes" id="UP000761264"/>
    </source>
</evidence>
<dbReference type="GO" id="GO:0043565">
    <property type="term" value="F:sequence-specific DNA binding"/>
    <property type="evidence" value="ECO:0007669"/>
    <property type="project" value="TreeGrafter"/>
</dbReference>
<comment type="caution">
    <text evidence="6">The sequence shown here is derived from an EMBL/GenBank/DDBJ whole genome shotgun (WGS) entry which is preliminary data.</text>
</comment>
<comment type="similarity">
    <text evidence="1">Belongs to the LysR transcriptional regulatory family.</text>
</comment>
<dbReference type="Gene3D" id="3.40.190.10">
    <property type="entry name" value="Periplasmic binding protein-like II"/>
    <property type="match status" value="2"/>
</dbReference>
<name>A0A967EWS2_9PROT</name>
<keyword evidence="3" id="KW-0238">DNA-binding</keyword>
<dbReference type="SUPFAM" id="SSF46785">
    <property type="entry name" value="Winged helix' DNA-binding domain"/>
    <property type="match status" value="1"/>
</dbReference>
<sequence length="304" mass="33662">MVTLRKRLPPANSLITFEASARHLNFTHAAAELLVTQAAVSRQIQLLEDNLGCPLFERRPRGLELTLPGRRLREAVTMGLGHIATTAADLRRVRRPGELTVSTSVTFANYWLMSRVAKFRAANPDVQLRLVASAPVGDLTASGIDLAVRYGSGVWDGAAATRLMDNEVFPVCAPSYIDRRRPLGALTDLLEETLLHLIEYDSNWVTWEAWLAALGIRAPAKGPSLEFDNYLVLTQAVLDGQGIALGGGRLAEDFLARGLLIRPIEARLRSERSFYLLVPKDQPLSLQAEAFRRWILEEARENTA</sequence>
<dbReference type="AlphaFoldDB" id="A0A967EWS2"/>
<accession>A0A967EWS2</accession>
<evidence type="ECO:0000256" key="2">
    <source>
        <dbReference type="ARBA" id="ARBA00023015"/>
    </source>
</evidence>
<dbReference type="PROSITE" id="PS50931">
    <property type="entry name" value="HTH_LYSR"/>
    <property type="match status" value="1"/>
</dbReference>
<dbReference type="Proteomes" id="UP000761264">
    <property type="component" value="Unassembled WGS sequence"/>
</dbReference>
<protein>
    <submittedName>
        <fullName evidence="6">LysR family transcriptional regulator</fullName>
    </submittedName>
</protein>
<dbReference type="Pfam" id="PF00126">
    <property type="entry name" value="HTH_1"/>
    <property type="match status" value="1"/>
</dbReference>
<dbReference type="SUPFAM" id="SSF53850">
    <property type="entry name" value="Periplasmic binding protein-like II"/>
    <property type="match status" value="1"/>
</dbReference>
<evidence type="ECO:0000313" key="6">
    <source>
        <dbReference type="EMBL" id="NIA68073.1"/>
    </source>
</evidence>
<dbReference type="EMBL" id="JAAQPH010000003">
    <property type="protein sequence ID" value="NIA68073.1"/>
    <property type="molecule type" value="Genomic_DNA"/>
</dbReference>
<organism evidence="6 7">
    <name type="scientific">Pelagibius litoralis</name>
    <dbReference type="NCBI Taxonomy" id="374515"/>
    <lineage>
        <taxon>Bacteria</taxon>
        <taxon>Pseudomonadati</taxon>
        <taxon>Pseudomonadota</taxon>
        <taxon>Alphaproteobacteria</taxon>
        <taxon>Rhodospirillales</taxon>
        <taxon>Rhodovibrionaceae</taxon>
        <taxon>Pelagibius</taxon>
    </lineage>
</organism>
<reference evidence="6" key="1">
    <citation type="submission" date="2020-03" db="EMBL/GenBank/DDBJ databases">
        <title>Genome of Pelagibius litoralis DSM 21314T.</title>
        <authorList>
            <person name="Wang G."/>
        </authorList>
    </citation>
    <scope>NUCLEOTIDE SEQUENCE</scope>
    <source>
        <strain evidence="6">DSM 21314</strain>
    </source>
</reference>
<dbReference type="GO" id="GO:0003700">
    <property type="term" value="F:DNA-binding transcription factor activity"/>
    <property type="evidence" value="ECO:0007669"/>
    <property type="project" value="InterPro"/>
</dbReference>
<dbReference type="GO" id="GO:0006351">
    <property type="term" value="P:DNA-templated transcription"/>
    <property type="evidence" value="ECO:0007669"/>
    <property type="project" value="TreeGrafter"/>
</dbReference>
<feature type="domain" description="HTH lysR-type" evidence="5">
    <location>
        <begin position="9"/>
        <end position="66"/>
    </location>
</feature>
<dbReference type="InterPro" id="IPR036388">
    <property type="entry name" value="WH-like_DNA-bd_sf"/>
</dbReference>
<evidence type="ECO:0000259" key="5">
    <source>
        <dbReference type="PROSITE" id="PS50931"/>
    </source>
</evidence>
<evidence type="ECO:0000256" key="1">
    <source>
        <dbReference type="ARBA" id="ARBA00009437"/>
    </source>
</evidence>
<proteinExistence type="inferred from homology"/>
<dbReference type="InterPro" id="IPR005119">
    <property type="entry name" value="LysR_subst-bd"/>
</dbReference>
<dbReference type="Gene3D" id="1.10.10.10">
    <property type="entry name" value="Winged helix-like DNA-binding domain superfamily/Winged helix DNA-binding domain"/>
    <property type="match status" value="1"/>
</dbReference>
<dbReference type="CDD" id="cd08432">
    <property type="entry name" value="PBP2_GcdR_TrpI_HvrB_AmpR_like"/>
    <property type="match status" value="1"/>
</dbReference>
<gene>
    <name evidence="6" type="ORF">HBA54_05665</name>
</gene>
<dbReference type="RefSeq" id="WP_167222255.1">
    <property type="nucleotide sequence ID" value="NZ_JAAQPH010000003.1"/>
</dbReference>
<dbReference type="InterPro" id="IPR000847">
    <property type="entry name" value="LysR_HTH_N"/>
</dbReference>
<evidence type="ECO:0000256" key="4">
    <source>
        <dbReference type="ARBA" id="ARBA00023163"/>
    </source>
</evidence>
<keyword evidence="4" id="KW-0804">Transcription</keyword>